<protein>
    <recommendedName>
        <fullName evidence="2">arsenite-transporting ATPase</fullName>
        <ecNumber evidence="2">7.3.2.7</ecNumber>
    </recommendedName>
</protein>
<dbReference type="PANTHER" id="PTHR10803:SF26">
    <property type="entry name" value="ANION TRANSPORTER ATPASE-RELATED"/>
    <property type="match status" value="1"/>
</dbReference>
<dbReference type="InterPro" id="IPR025723">
    <property type="entry name" value="ArsA/GET3_ATPase-like"/>
</dbReference>
<proteinExistence type="predicted"/>
<organism evidence="4 5">
    <name type="scientific">Archangium gephyra</name>
    <dbReference type="NCBI Taxonomy" id="48"/>
    <lineage>
        <taxon>Bacteria</taxon>
        <taxon>Pseudomonadati</taxon>
        <taxon>Myxococcota</taxon>
        <taxon>Myxococcia</taxon>
        <taxon>Myxococcales</taxon>
        <taxon>Cystobacterineae</taxon>
        <taxon>Archangiaceae</taxon>
        <taxon>Archangium</taxon>
    </lineage>
</organism>
<evidence type="ECO:0000256" key="1">
    <source>
        <dbReference type="ARBA" id="ARBA00052296"/>
    </source>
</evidence>
<dbReference type="InterPro" id="IPR027417">
    <property type="entry name" value="P-loop_NTPase"/>
</dbReference>
<accession>A0A2W5TVK9</accession>
<comment type="caution">
    <text evidence="4">The sequence shown here is derived from an EMBL/GenBank/DDBJ whole genome shotgun (WGS) entry which is preliminary data.</text>
</comment>
<dbReference type="EMBL" id="QFQP01000002">
    <property type="protein sequence ID" value="PZR17303.1"/>
    <property type="molecule type" value="Genomic_DNA"/>
</dbReference>
<feature type="domain" description="ArsA/GET3 Anion-transporting ATPase-like" evidence="3">
    <location>
        <begin position="11"/>
        <end position="278"/>
    </location>
</feature>
<dbReference type="SUPFAM" id="SSF52540">
    <property type="entry name" value="P-loop containing nucleoside triphosphate hydrolases"/>
    <property type="match status" value="1"/>
</dbReference>
<evidence type="ECO:0000259" key="3">
    <source>
        <dbReference type="Pfam" id="PF02374"/>
    </source>
</evidence>
<dbReference type="Gene3D" id="3.40.50.300">
    <property type="entry name" value="P-loop containing nucleotide triphosphate hydrolases"/>
    <property type="match status" value="1"/>
</dbReference>
<dbReference type="Proteomes" id="UP000249061">
    <property type="component" value="Unassembled WGS sequence"/>
</dbReference>
<dbReference type="EC" id="7.3.2.7" evidence="2"/>
<gene>
    <name evidence="4" type="ORF">DI536_02970</name>
</gene>
<name>A0A2W5TVK9_9BACT</name>
<reference evidence="4 5" key="1">
    <citation type="submission" date="2017-08" db="EMBL/GenBank/DDBJ databases">
        <title>Infants hospitalized years apart are colonized by the same room-sourced microbial strains.</title>
        <authorList>
            <person name="Brooks B."/>
            <person name="Olm M.R."/>
            <person name="Firek B.A."/>
            <person name="Baker R."/>
            <person name="Thomas B.C."/>
            <person name="Morowitz M.J."/>
            <person name="Banfield J.F."/>
        </authorList>
    </citation>
    <scope>NUCLEOTIDE SEQUENCE [LARGE SCALE GENOMIC DNA]</scope>
    <source>
        <strain evidence="4">S2_003_000_R2_14</strain>
    </source>
</reference>
<dbReference type="Pfam" id="PF02374">
    <property type="entry name" value="ArsA_ATPase"/>
    <property type="match status" value="1"/>
</dbReference>
<dbReference type="PANTHER" id="PTHR10803">
    <property type="entry name" value="ARSENICAL PUMP-DRIVING ATPASE ARSENITE-TRANSLOCATING ATPASE"/>
    <property type="match status" value="1"/>
</dbReference>
<evidence type="ECO:0000256" key="2">
    <source>
        <dbReference type="ARBA" id="ARBA00066752"/>
    </source>
</evidence>
<dbReference type="InterPro" id="IPR016300">
    <property type="entry name" value="ATPase_ArsA/GET3"/>
</dbReference>
<dbReference type="GO" id="GO:0016887">
    <property type="term" value="F:ATP hydrolysis activity"/>
    <property type="evidence" value="ECO:0007669"/>
    <property type="project" value="InterPro"/>
</dbReference>
<comment type="catalytic activity">
    <reaction evidence="1">
        <text>arsenite(in) + ATP + H2O = arsenite(out) + ADP + phosphate + H(+)</text>
        <dbReference type="Rhea" id="RHEA:11348"/>
        <dbReference type="ChEBI" id="CHEBI:15377"/>
        <dbReference type="ChEBI" id="CHEBI:15378"/>
        <dbReference type="ChEBI" id="CHEBI:29242"/>
        <dbReference type="ChEBI" id="CHEBI:30616"/>
        <dbReference type="ChEBI" id="CHEBI:43474"/>
        <dbReference type="ChEBI" id="CHEBI:456216"/>
        <dbReference type="EC" id="7.3.2.7"/>
    </reaction>
</comment>
<evidence type="ECO:0000313" key="5">
    <source>
        <dbReference type="Proteomes" id="UP000249061"/>
    </source>
</evidence>
<evidence type="ECO:0000313" key="4">
    <source>
        <dbReference type="EMBL" id="PZR17303.1"/>
    </source>
</evidence>
<dbReference type="AlphaFoldDB" id="A0A2W5TVK9"/>
<dbReference type="GO" id="GO:0015446">
    <property type="term" value="F:ATPase-coupled arsenite transmembrane transporter activity"/>
    <property type="evidence" value="ECO:0007669"/>
    <property type="project" value="UniProtKB-EC"/>
</dbReference>
<sequence>MSLGKLVSEKKVIVCCGAGGVGKTTTAAAIGLAAARKGRRVLVLTIDPARRLAQAMGLSEQMREPASVSKERLATAGVTTGSLDAWMLNPDVVFESLVRRMAPDPAQAQRILDSRLFRHLSELVAGMQEYTAAEALYELSSSGRYDLVVLDTPPARNALDFLEAPGKLARFLDERILSLFLPSKSRGLFKKATELIGTVFTKVFGAEFFAEIQEFLGAMTGMFGPMRAHAEGVRKLLTGPESSFILVTSPDQAALADARYFRDRIAGMGLPFAGFVLNRSWARTDGFVEPDALKLSPTLLQKLEVLAQVEHARVTRDRALLAQLENEVPPTAFAIAAPYLGEAIEDLRGLATLAQGITELPTSP</sequence>
<dbReference type="GO" id="GO:0005524">
    <property type="term" value="F:ATP binding"/>
    <property type="evidence" value="ECO:0007669"/>
    <property type="project" value="InterPro"/>
</dbReference>